<dbReference type="EMBL" id="PGOL01000496">
    <property type="protein sequence ID" value="PKI69526.1"/>
    <property type="molecule type" value="Genomic_DNA"/>
</dbReference>
<comment type="caution">
    <text evidence="2">The sequence shown here is derived from an EMBL/GenBank/DDBJ whole genome shotgun (WGS) entry which is preliminary data.</text>
</comment>
<evidence type="ECO:0000313" key="3">
    <source>
        <dbReference type="Proteomes" id="UP000233551"/>
    </source>
</evidence>
<name>A0A2I0KNX9_PUNGR</name>
<sequence>VIPNCLDGIFSCPLCLRKGVPHRQTPPSSKYKERVRDKFSGKRELAHRSLPVARAAVLGKARGAGSREDRRVEQSATTTEVDEIHSLIGGMTMLMSLKAVNARCQNQKAVNAGLEPKSSKCRAEAPKAVDAGSKPDAVNAGPKPDAGQSPEHISLWRSEDRGWSTHEGWHDSPVVRGGWPGWTTSGHSTSCHGKVKTASGLPANVGTTRLSYGVGGRAGRPLVIARLAMESVLLGKPLTRDGGSRFRGINSLKSSEDLWGPVRWQSRLDPFPYSEPLTNLAS</sequence>
<dbReference type="Proteomes" id="UP000233551">
    <property type="component" value="Unassembled WGS sequence"/>
</dbReference>
<protein>
    <submittedName>
        <fullName evidence="2">Uncharacterized protein</fullName>
    </submittedName>
</protein>
<reference evidence="2 3" key="1">
    <citation type="submission" date="2017-11" db="EMBL/GenBank/DDBJ databases">
        <title>De-novo sequencing of pomegranate (Punica granatum L.) genome.</title>
        <authorList>
            <person name="Akparov Z."/>
            <person name="Amiraslanov A."/>
            <person name="Hajiyeva S."/>
            <person name="Abbasov M."/>
            <person name="Kaur K."/>
            <person name="Hamwieh A."/>
            <person name="Solovyev V."/>
            <person name="Salamov A."/>
            <person name="Braich B."/>
            <person name="Kosarev P."/>
            <person name="Mahmoud A."/>
            <person name="Hajiyev E."/>
            <person name="Babayeva S."/>
            <person name="Izzatullayeva V."/>
            <person name="Mammadov A."/>
            <person name="Mammadov A."/>
            <person name="Sharifova S."/>
            <person name="Ojaghi J."/>
            <person name="Eynullazada K."/>
            <person name="Bayramov B."/>
            <person name="Abdulazimova A."/>
            <person name="Shahmuradov I."/>
        </authorList>
    </citation>
    <scope>NUCLEOTIDE SEQUENCE [LARGE SCALE GENOMIC DNA]</scope>
    <source>
        <strain evidence="3">cv. AG2017</strain>
        <tissue evidence="2">Leaf</tissue>
    </source>
</reference>
<feature type="region of interest" description="Disordered" evidence="1">
    <location>
        <begin position="111"/>
        <end position="151"/>
    </location>
</feature>
<evidence type="ECO:0000256" key="1">
    <source>
        <dbReference type="SAM" id="MobiDB-lite"/>
    </source>
</evidence>
<feature type="compositionally biased region" description="Basic and acidic residues" evidence="1">
    <location>
        <begin position="117"/>
        <end position="127"/>
    </location>
</feature>
<keyword evidence="3" id="KW-1185">Reference proteome</keyword>
<accession>A0A2I0KNX9</accession>
<evidence type="ECO:0000313" key="2">
    <source>
        <dbReference type="EMBL" id="PKI69526.1"/>
    </source>
</evidence>
<organism evidence="2 3">
    <name type="scientific">Punica granatum</name>
    <name type="common">Pomegranate</name>
    <dbReference type="NCBI Taxonomy" id="22663"/>
    <lineage>
        <taxon>Eukaryota</taxon>
        <taxon>Viridiplantae</taxon>
        <taxon>Streptophyta</taxon>
        <taxon>Embryophyta</taxon>
        <taxon>Tracheophyta</taxon>
        <taxon>Spermatophyta</taxon>
        <taxon>Magnoliopsida</taxon>
        <taxon>eudicotyledons</taxon>
        <taxon>Gunneridae</taxon>
        <taxon>Pentapetalae</taxon>
        <taxon>rosids</taxon>
        <taxon>malvids</taxon>
        <taxon>Myrtales</taxon>
        <taxon>Lythraceae</taxon>
        <taxon>Punica</taxon>
    </lineage>
</organism>
<feature type="non-terminal residue" evidence="2">
    <location>
        <position position="1"/>
    </location>
</feature>
<gene>
    <name evidence="2" type="ORF">CRG98_010101</name>
</gene>
<proteinExistence type="predicted"/>
<dbReference type="AlphaFoldDB" id="A0A2I0KNX9"/>